<protein>
    <submittedName>
        <fullName evidence="5">T9SS type A sorting domain-containing protein</fullName>
    </submittedName>
</protein>
<reference evidence="5 6" key="1">
    <citation type="submission" date="2019-08" db="EMBL/GenBank/DDBJ databases">
        <title>Genome of Luteibaculum oceani JCM 18817.</title>
        <authorList>
            <person name="Bowman J.P."/>
        </authorList>
    </citation>
    <scope>NUCLEOTIDE SEQUENCE [LARGE SCALE GENOMIC DNA]</scope>
    <source>
        <strain evidence="5 6">JCM 18817</strain>
    </source>
</reference>
<dbReference type="Proteomes" id="UP000321168">
    <property type="component" value="Unassembled WGS sequence"/>
</dbReference>
<dbReference type="RefSeq" id="WP_147014665.1">
    <property type="nucleotide sequence ID" value="NZ_VORB01000006.1"/>
</dbReference>
<evidence type="ECO:0000313" key="6">
    <source>
        <dbReference type="Proteomes" id="UP000321168"/>
    </source>
</evidence>
<sequence>MRILLTILSLLFFILNAKSQCDTIYLKNVFMHDTTVSVCENRGLSFSRISINADLNQSDKMVWSFYEYTSPTDSNLLFQETSFSFSNNFPDTLMHYSGNNFKGFVWKDSTCKHIPDTLSWEFSVRPLPQLKTEACKAPYLTEITGETLVDANDTTSKTYVLQSPEIRNYLRLPNTFTPIFQKEIRDANGGNWMQVGQFNQDTTVTLDSIPWDSTELRFMAIEIQCACGTNPTYQPYEAVHLKTILIRKDYSGGIVSTLTGDIRVSKDDSCSVTFPSGKMMLKSTGDFGTKYFWSDEYGTFSETYFGTGSGKVTIADQGYRAQACDPNQKDISFQFSANNNSARAELRLQVEPANILIYSSGWARKQQPQKGFFQYISVRNEGAPISGNLIWSTPNLGSNGYRQIANSNSANAASNSDSQILWTNVSIGFNESKSFLVHSDVLGTAIMGENVNTRIDFFSPQETFTEDHNVLIRNSYDPNDKQVSHKGIKPSELQTQPPLMSYHVRFQNTGNDTAFNILVTDTLSNKLNLETFHLGTASHDYDFEMDGRILKWYFNNIMLPDSGTDYVGSNGHLNFYIEPVKTLQLGDQIGNKANIFFYQNPPIITNTAITQISNTVGIKELNTTSVGIYPNPGNGIVFIDSDEPIEQVDVFDPTGRKLTTVRTKGNSVDVSKLEKGNYILLLHTNRGNTAIKSYIKH</sequence>
<feature type="domain" description="DUF7619" evidence="4">
    <location>
        <begin position="477"/>
        <end position="610"/>
    </location>
</feature>
<feature type="chain" id="PRO_5022707631" evidence="2">
    <location>
        <begin position="20"/>
        <end position="697"/>
    </location>
</feature>
<organism evidence="5 6">
    <name type="scientific">Luteibaculum oceani</name>
    <dbReference type="NCBI Taxonomy" id="1294296"/>
    <lineage>
        <taxon>Bacteria</taxon>
        <taxon>Pseudomonadati</taxon>
        <taxon>Bacteroidota</taxon>
        <taxon>Flavobacteriia</taxon>
        <taxon>Flavobacteriales</taxon>
        <taxon>Luteibaculaceae</taxon>
        <taxon>Luteibaculum</taxon>
    </lineage>
</organism>
<proteinExistence type="predicted"/>
<comment type="caution">
    <text evidence="5">The sequence shown here is derived from an EMBL/GenBank/DDBJ whole genome shotgun (WGS) entry which is preliminary data.</text>
</comment>
<dbReference type="NCBIfam" id="TIGR04183">
    <property type="entry name" value="Por_Secre_tail"/>
    <property type="match status" value="1"/>
</dbReference>
<accession>A0A5C6V4G5</accession>
<dbReference type="InterPro" id="IPR026444">
    <property type="entry name" value="Secre_tail"/>
</dbReference>
<keyword evidence="6" id="KW-1185">Reference proteome</keyword>
<dbReference type="InterPro" id="IPR047589">
    <property type="entry name" value="DUF11_rpt"/>
</dbReference>
<dbReference type="Pfam" id="PF18962">
    <property type="entry name" value="Por_Secre_tail"/>
    <property type="match status" value="1"/>
</dbReference>
<feature type="signal peptide" evidence="2">
    <location>
        <begin position="1"/>
        <end position="19"/>
    </location>
</feature>
<evidence type="ECO:0000259" key="4">
    <source>
        <dbReference type="Pfam" id="PF24595"/>
    </source>
</evidence>
<dbReference type="OrthoDB" id="1110367at2"/>
<evidence type="ECO:0000313" key="5">
    <source>
        <dbReference type="EMBL" id="TXC78638.1"/>
    </source>
</evidence>
<evidence type="ECO:0000256" key="1">
    <source>
        <dbReference type="ARBA" id="ARBA00022729"/>
    </source>
</evidence>
<gene>
    <name evidence="5" type="ORF">FRX97_07940</name>
</gene>
<dbReference type="Pfam" id="PF24595">
    <property type="entry name" value="DUF7619"/>
    <property type="match status" value="1"/>
</dbReference>
<evidence type="ECO:0000259" key="3">
    <source>
        <dbReference type="Pfam" id="PF18962"/>
    </source>
</evidence>
<keyword evidence="1 2" id="KW-0732">Signal</keyword>
<dbReference type="InterPro" id="IPR055353">
    <property type="entry name" value="DUF7619"/>
</dbReference>
<dbReference type="EMBL" id="VORB01000006">
    <property type="protein sequence ID" value="TXC78638.1"/>
    <property type="molecule type" value="Genomic_DNA"/>
</dbReference>
<feature type="domain" description="Secretion system C-terminal sorting" evidence="3">
    <location>
        <begin position="628"/>
        <end position="692"/>
    </location>
</feature>
<dbReference type="AlphaFoldDB" id="A0A5C6V4G5"/>
<evidence type="ECO:0000256" key="2">
    <source>
        <dbReference type="SAM" id="SignalP"/>
    </source>
</evidence>
<dbReference type="NCBIfam" id="TIGR01451">
    <property type="entry name" value="B_ant_repeat"/>
    <property type="match status" value="1"/>
</dbReference>
<name>A0A5C6V4G5_9FLAO</name>